<evidence type="ECO:0000256" key="3">
    <source>
        <dbReference type="ARBA" id="ARBA00022664"/>
    </source>
</evidence>
<protein>
    <recommendedName>
        <fullName evidence="9">U6 snRNA-associated Sm-like protein LSm2</fullName>
    </recommendedName>
</protein>
<dbReference type="InterPro" id="IPR047575">
    <property type="entry name" value="Sm"/>
</dbReference>
<dbReference type="EMBL" id="AGQS02004942">
    <property type="protein sequence ID" value="KYF42495.1"/>
    <property type="molecule type" value="Genomic_DNA"/>
</dbReference>
<dbReference type="GO" id="GO:0046540">
    <property type="term" value="C:U4/U6 x U5 tri-snRNP complex"/>
    <property type="evidence" value="ECO:0007669"/>
    <property type="project" value="TreeGrafter"/>
</dbReference>
<evidence type="ECO:0000256" key="6">
    <source>
        <dbReference type="ARBA" id="ARBA00023187"/>
    </source>
</evidence>
<evidence type="ECO:0000256" key="1">
    <source>
        <dbReference type="ARBA" id="ARBA00004123"/>
    </source>
</evidence>
<evidence type="ECO:0000256" key="4">
    <source>
        <dbReference type="ARBA" id="ARBA00022728"/>
    </source>
</evidence>
<keyword evidence="7 9" id="KW-0539">Nucleus</keyword>
<dbReference type="Gene3D" id="2.30.30.100">
    <property type="match status" value="1"/>
</dbReference>
<dbReference type="SUPFAM" id="SSF50182">
    <property type="entry name" value="Sm-like ribonucleoproteins"/>
    <property type="match status" value="1"/>
</dbReference>
<dbReference type="VEuPathDB" id="ToxoDB:TGARI_297140"/>
<evidence type="ECO:0000256" key="5">
    <source>
        <dbReference type="ARBA" id="ARBA00022884"/>
    </source>
</evidence>
<dbReference type="GO" id="GO:0000932">
    <property type="term" value="C:P-body"/>
    <property type="evidence" value="ECO:0007669"/>
    <property type="project" value="TreeGrafter"/>
</dbReference>
<gene>
    <name evidence="11" type="ORF">TGARI_297140</name>
</gene>
<accession>A0A139XUR7</accession>
<comment type="similarity">
    <text evidence="2 9">Belongs to the snRNP Sm proteins family.</text>
</comment>
<dbReference type="InterPro" id="IPR001163">
    <property type="entry name" value="Sm_dom_euk/arc"/>
</dbReference>
<dbReference type="GO" id="GO:0000398">
    <property type="term" value="P:mRNA splicing, via spliceosome"/>
    <property type="evidence" value="ECO:0007669"/>
    <property type="project" value="UniProtKB-UniRule"/>
</dbReference>
<evidence type="ECO:0000259" key="10">
    <source>
        <dbReference type="PROSITE" id="PS52002"/>
    </source>
</evidence>
<evidence type="ECO:0000256" key="8">
    <source>
        <dbReference type="ARBA" id="ARBA00023274"/>
    </source>
</evidence>
<dbReference type="GO" id="GO:0071013">
    <property type="term" value="C:catalytic step 2 spliceosome"/>
    <property type="evidence" value="ECO:0007669"/>
    <property type="project" value="TreeGrafter"/>
</dbReference>
<keyword evidence="5 9" id="KW-0694">RNA-binding</keyword>
<dbReference type="AlphaFoldDB" id="A0A139XUR7"/>
<keyword evidence="3 9" id="KW-0507">mRNA processing</keyword>
<dbReference type="Proteomes" id="UP000074247">
    <property type="component" value="Unassembled WGS sequence"/>
</dbReference>
<proteinExistence type="inferred from homology"/>
<dbReference type="SMART" id="SM00651">
    <property type="entry name" value="Sm"/>
    <property type="match status" value="1"/>
</dbReference>
<dbReference type="InterPro" id="IPR010920">
    <property type="entry name" value="LSM_dom_sf"/>
</dbReference>
<dbReference type="GO" id="GO:0071011">
    <property type="term" value="C:precatalytic spliceosome"/>
    <property type="evidence" value="ECO:0007669"/>
    <property type="project" value="TreeGrafter"/>
</dbReference>
<dbReference type="GO" id="GO:1990726">
    <property type="term" value="C:Lsm1-7-Pat1 complex"/>
    <property type="evidence" value="ECO:0007669"/>
    <property type="project" value="TreeGrafter"/>
</dbReference>
<dbReference type="GO" id="GO:0003723">
    <property type="term" value="F:RNA binding"/>
    <property type="evidence" value="ECO:0007669"/>
    <property type="project" value="UniProtKB-UniRule"/>
</dbReference>
<dbReference type="CDD" id="cd01725">
    <property type="entry name" value="LSm2"/>
    <property type="match status" value="1"/>
</dbReference>
<evidence type="ECO:0000256" key="7">
    <source>
        <dbReference type="ARBA" id="ARBA00023242"/>
    </source>
</evidence>
<keyword evidence="6 9" id="KW-0508">mRNA splicing</keyword>
<dbReference type="OrthoDB" id="10256176at2759"/>
<sequence>MSRHRVPSMFFSFFQTLVERQTQIMVELKNDLQITGSLHSVDQFLNIKLNNVSVADPERCPHLLSVKNCFIRGSAVRYVHLPPSAVDVSQLQDMCRRESAGSNDRDRK</sequence>
<keyword evidence="8 9" id="KW-0687">Ribonucleoprotein</keyword>
<dbReference type="PANTHER" id="PTHR13829">
    <property type="entry name" value="SNRNP CORE PROTEIN FAMILY MEMBER"/>
    <property type="match status" value="1"/>
</dbReference>
<dbReference type="PANTHER" id="PTHR13829:SF2">
    <property type="entry name" value="U6 SNRNA-ASSOCIATED SM-LIKE PROTEIN LSM2"/>
    <property type="match status" value="1"/>
</dbReference>
<dbReference type="PIRSF" id="PIRSF016394">
    <property type="entry name" value="U6_snRNA_Lsm2"/>
    <property type="match status" value="1"/>
</dbReference>
<evidence type="ECO:0000313" key="11">
    <source>
        <dbReference type="EMBL" id="KYF42495.1"/>
    </source>
</evidence>
<dbReference type="Pfam" id="PF01423">
    <property type="entry name" value="LSM"/>
    <property type="match status" value="1"/>
</dbReference>
<dbReference type="FunFam" id="2.30.30.100:FF:000053">
    <property type="entry name" value="U6 snRNA-associated Sm-like protein LSm2"/>
    <property type="match status" value="1"/>
</dbReference>
<comment type="subcellular location">
    <subcellularLocation>
        <location evidence="1">Nucleus</location>
    </subcellularLocation>
</comment>
<name>A0A139XUR7_TOXGO</name>
<keyword evidence="4 9" id="KW-0747">Spliceosome</keyword>
<evidence type="ECO:0000313" key="12">
    <source>
        <dbReference type="Proteomes" id="UP000074247"/>
    </source>
</evidence>
<comment type="function">
    <text evidence="9">Binds specifically to the 3'-terminal U-tract of U6 snRNA.</text>
</comment>
<feature type="domain" description="Sm" evidence="10">
    <location>
        <begin position="11"/>
        <end position="85"/>
    </location>
</feature>
<evidence type="ECO:0000256" key="9">
    <source>
        <dbReference type="PIRNR" id="PIRNR016394"/>
    </source>
</evidence>
<comment type="caution">
    <text evidence="11">The sequence shown here is derived from an EMBL/GenBank/DDBJ whole genome shotgun (WGS) entry which is preliminary data.</text>
</comment>
<evidence type="ECO:0000256" key="2">
    <source>
        <dbReference type="ARBA" id="ARBA00006850"/>
    </source>
</evidence>
<dbReference type="GO" id="GO:0005688">
    <property type="term" value="C:U6 snRNP"/>
    <property type="evidence" value="ECO:0007669"/>
    <property type="project" value="TreeGrafter"/>
</dbReference>
<dbReference type="PROSITE" id="PS52002">
    <property type="entry name" value="SM"/>
    <property type="match status" value="1"/>
</dbReference>
<reference evidence="11 12" key="1">
    <citation type="journal article" date="2016" name="Nat. Commun.">
        <title>Local admixture of amplified and diversified secreted pathogenesis determinants shapes mosaic Toxoplasma gondii genomes.</title>
        <authorList>
            <person name="Lorenzi H."/>
            <person name="Khan A."/>
            <person name="Behnke M.S."/>
            <person name="Namasivayam S."/>
            <person name="Swapna L.S."/>
            <person name="Hadjithomas M."/>
            <person name="Karamycheva S."/>
            <person name="Pinney D."/>
            <person name="Brunk B.P."/>
            <person name="Ajioka J.W."/>
            <person name="Ajzenberg D."/>
            <person name="Boothroyd J.C."/>
            <person name="Boyle J.P."/>
            <person name="Darde M.L."/>
            <person name="Diaz-Miranda M.A."/>
            <person name="Dubey J.P."/>
            <person name="Fritz H.M."/>
            <person name="Gennari S.M."/>
            <person name="Gregory B.D."/>
            <person name="Kim K."/>
            <person name="Saeij J.P."/>
            <person name="Su C."/>
            <person name="White M.W."/>
            <person name="Zhu X.Q."/>
            <person name="Howe D.K."/>
            <person name="Rosenthal B.M."/>
            <person name="Grigg M.E."/>
            <person name="Parkinson J."/>
            <person name="Liu L."/>
            <person name="Kissinger J.C."/>
            <person name="Roos D.S."/>
            <person name="Sibley L.D."/>
        </authorList>
    </citation>
    <scope>NUCLEOTIDE SEQUENCE [LARGE SCALE GENOMIC DNA]</scope>
    <source>
        <strain evidence="11 12">ARI</strain>
    </source>
</reference>
<organism evidence="11 12">
    <name type="scientific">Toxoplasma gondii ARI</name>
    <dbReference type="NCBI Taxonomy" id="1074872"/>
    <lineage>
        <taxon>Eukaryota</taxon>
        <taxon>Sar</taxon>
        <taxon>Alveolata</taxon>
        <taxon>Apicomplexa</taxon>
        <taxon>Conoidasida</taxon>
        <taxon>Coccidia</taxon>
        <taxon>Eucoccidiorida</taxon>
        <taxon>Eimeriorina</taxon>
        <taxon>Sarcocystidae</taxon>
        <taxon>Toxoplasma</taxon>
    </lineage>
</organism>
<dbReference type="InterPro" id="IPR016654">
    <property type="entry name" value="U6_snRNA_Lsm2"/>
</dbReference>